<name>A0A2Z6PBN7_TRISU</name>
<proteinExistence type="predicted"/>
<protein>
    <submittedName>
        <fullName evidence="1">Uncharacterized protein</fullName>
    </submittedName>
</protein>
<gene>
    <name evidence="1" type="ORF">TSUD_83250</name>
</gene>
<organism evidence="1 2">
    <name type="scientific">Trifolium subterraneum</name>
    <name type="common">Subterranean clover</name>
    <dbReference type="NCBI Taxonomy" id="3900"/>
    <lineage>
        <taxon>Eukaryota</taxon>
        <taxon>Viridiplantae</taxon>
        <taxon>Streptophyta</taxon>
        <taxon>Embryophyta</taxon>
        <taxon>Tracheophyta</taxon>
        <taxon>Spermatophyta</taxon>
        <taxon>Magnoliopsida</taxon>
        <taxon>eudicotyledons</taxon>
        <taxon>Gunneridae</taxon>
        <taxon>Pentapetalae</taxon>
        <taxon>rosids</taxon>
        <taxon>fabids</taxon>
        <taxon>Fabales</taxon>
        <taxon>Fabaceae</taxon>
        <taxon>Papilionoideae</taxon>
        <taxon>50 kb inversion clade</taxon>
        <taxon>NPAAA clade</taxon>
        <taxon>Hologalegina</taxon>
        <taxon>IRL clade</taxon>
        <taxon>Trifolieae</taxon>
        <taxon>Trifolium</taxon>
    </lineage>
</organism>
<reference evidence="2" key="1">
    <citation type="journal article" date="2017" name="Front. Plant Sci.">
        <title>Climate Clever Clovers: New Paradigm to Reduce the Environmental Footprint of Ruminants by Breeding Low Methanogenic Forages Utilizing Haplotype Variation.</title>
        <authorList>
            <person name="Kaur P."/>
            <person name="Appels R."/>
            <person name="Bayer P.E."/>
            <person name="Keeble-Gagnere G."/>
            <person name="Wang J."/>
            <person name="Hirakawa H."/>
            <person name="Shirasawa K."/>
            <person name="Vercoe P."/>
            <person name="Stefanova K."/>
            <person name="Durmic Z."/>
            <person name="Nichols P."/>
            <person name="Revell C."/>
            <person name="Isobe S.N."/>
            <person name="Edwards D."/>
            <person name="Erskine W."/>
        </authorList>
    </citation>
    <scope>NUCLEOTIDE SEQUENCE [LARGE SCALE GENOMIC DNA]</scope>
    <source>
        <strain evidence="2">cv. Daliak</strain>
    </source>
</reference>
<keyword evidence="2" id="KW-1185">Reference proteome</keyword>
<accession>A0A2Z6PBN7</accession>
<dbReference type="AlphaFoldDB" id="A0A2Z6PBN7"/>
<dbReference type="Proteomes" id="UP000242715">
    <property type="component" value="Unassembled WGS sequence"/>
</dbReference>
<sequence length="78" mass="8937">MERDVKFLKFVTDEGIVPVNLFKCKVNTFNELKDPISEEIVPSKLFSDNPKCVNDFNLNIESGIVEFNLLPYNLNVSN</sequence>
<evidence type="ECO:0000313" key="2">
    <source>
        <dbReference type="Proteomes" id="UP000242715"/>
    </source>
</evidence>
<dbReference type="EMBL" id="DF973819">
    <property type="protein sequence ID" value="GAU40647.1"/>
    <property type="molecule type" value="Genomic_DNA"/>
</dbReference>
<evidence type="ECO:0000313" key="1">
    <source>
        <dbReference type="EMBL" id="GAU40647.1"/>
    </source>
</evidence>